<feature type="non-terminal residue" evidence="1">
    <location>
        <position position="1"/>
    </location>
</feature>
<accession>A0AAV5W4X3</accession>
<proteinExistence type="predicted"/>
<protein>
    <recommendedName>
        <fullName evidence="3">Galectin</fullName>
    </recommendedName>
</protein>
<comment type="caution">
    <text evidence="1">The sequence shown here is derived from an EMBL/GenBank/DDBJ whole genome shotgun (WGS) entry which is preliminary data.</text>
</comment>
<sequence>GAIFCVSPQRGASITVYFKGEKFELGKSWDGDIRTCECFNESLFFVTSSNKIYKATLLEQGDVHVHFVRDVEMEEECVGRMLIS</sequence>
<feature type="non-terminal residue" evidence="1">
    <location>
        <position position="84"/>
    </location>
</feature>
<evidence type="ECO:0008006" key="3">
    <source>
        <dbReference type="Google" id="ProtNLM"/>
    </source>
</evidence>
<organism evidence="1 2">
    <name type="scientific">Pristionchus fissidentatus</name>
    <dbReference type="NCBI Taxonomy" id="1538716"/>
    <lineage>
        <taxon>Eukaryota</taxon>
        <taxon>Metazoa</taxon>
        <taxon>Ecdysozoa</taxon>
        <taxon>Nematoda</taxon>
        <taxon>Chromadorea</taxon>
        <taxon>Rhabditida</taxon>
        <taxon>Rhabditina</taxon>
        <taxon>Diplogasteromorpha</taxon>
        <taxon>Diplogasteroidea</taxon>
        <taxon>Neodiplogasteridae</taxon>
        <taxon>Pristionchus</taxon>
    </lineage>
</organism>
<evidence type="ECO:0000313" key="2">
    <source>
        <dbReference type="Proteomes" id="UP001432322"/>
    </source>
</evidence>
<dbReference type="Proteomes" id="UP001432322">
    <property type="component" value="Unassembled WGS sequence"/>
</dbReference>
<reference evidence="1" key="1">
    <citation type="submission" date="2023-10" db="EMBL/GenBank/DDBJ databases">
        <title>Genome assembly of Pristionchus species.</title>
        <authorList>
            <person name="Yoshida K."/>
            <person name="Sommer R.J."/>
        </authorList>
    </citation>
    <scope>NUCLEOTIDE SEQUENCE</scope>
    <source>
        <strain evidence="1">RS5133</strain>
    </source>
</reference>
<keyword evidence="2" id="KW-1185">Reference proteome</keyword>
<dbReference type="EMBL" id="BTSY01000004">
    <property type="protein sequence ID" value="GMT25735.1"/>
    <property type="molecule type" value="Genomic_DNA"/>
</dbReference>
<dbReference type="AlphaFoldDB" id="A0AAV5W4X3"/>
<gene>
    <name evidence="1" type="ORF">PFISCL1PPCAC_17032</name>
</gene>
<name>A0AAV5W4X3_9BILA</name>
<evidence type="ECO:0000313" key="1">
    <source>
        <dbReference type="EMBL" id="GMT25735.1"/>
    </source>
</evidence>